<feature type="region of interest" description="Disordered" evidence="5">
    <location>
        <begin position="1"/>
        <end position="91"/>
    </location>
</feature>
<evidence type="ECO:0000256" key="1">
    <source>
        <dbReference type="ARBA" id="ARBA00004496"/>
    </source>
</evidence>
<dbReference type="SMART" id="SM00320">
    <property type="entry name" value="WD40"/>
    <property type="match status" value="6"/>
</dbReference>
<dbReference type="FunFam" id="2.130.10.10:FF:000414">
    <property type="entry name" value="Cytoplasmic dynein intermediate chain"/>
    <property type="match status" value="1"/>
</dbReference>
<dbReference type="GO" id="GO:0005868">
    <property type="term" value="C:cytoplasmic dynein complex"/>
    <property type="evidence" value="ECO:0007669"/>
    <property type="project" value="TreeGrafter"/>
</dbReference>
<dbReference type="InterPro" id="IPR005062">
    <property type="entry name" value="SAC3/GANP/THP3_conserved"/>
</dbReference>
<evidence type="ECO:0000256" key="2">
    <source>
        <dbReference type="ARBA" id="ARBA00022490"/>
    </source>
</evidence>
<comment type="caution">
    <text evidence="7">The sequence shown here is derived from an EMBL/GenBank/DDBJ whole genome shotgun (WGS) entry which is preliminary data.</text>
</comment>
<reference evidence="7 8" key="1">
    <citation type="journal article" date="2020" name="ISME J.">
        <title>Uncovering the hidden diversity of litter-decomposition mechanisms in mushroom-forming fungi.</title>
        <authorList>
            <person name="Floudas D."/>
            <person name="Bentzer J."/>
            <person name="Ahren D."/>
            <person name="Johansson T."/>
            <person name="Persson P."/>
            <person name="Tunlid A."/>
        </authorList>
    </citation>
    <scope>NUCLEOTIDE SEQUENCE [LARGE SCALE GENOMIC DNA]</scope>
    <source>
        <strain evidence="7 8">CBS 101986</strain>
    </source>
</reference>
<name>A0A8H5EXI8_9AGAR</name>
<dbReference type="GO" id="GO:0045503">
    <property type="term" value="F:dynein light chain binding"/>
    <property type="evidence" value="ECO:0007669"/>
    <property type="project" value="TreeGrafter"/>
</dbReference>
<dbReference type="GO" id="GO:0005737">
    <property type="term" value="C:cytoplasm"/>
    <property type="evidence" value="ECO:0007669"/>
    <property type="project" value="UniProtKB-SubCell"/>
</dbReference>
<feature type="domain" description="PCI" evidence="6">
    <location>
        <begin position="798"/>
        <end position="972"/>
    </location>
</feature>
<dbReference type="InterPro" id="IPR015943">
    <property type="entry name" value="WD40/YVTN_repeat-like_dom_sf"/>
</dbReference>
<gene>
    <name evidence="7" type="ORF">D9619_006114</name>
</gene>
<dbReference type="Gene3D" id="2.130.10.10">
    <property type="entry name" value="YVTN repeat-like/Quinoprotein amine dehydrogenase"/>
    <property type="match status" value="2"/>
</dbReference>
<dbReference type="SUPFAM" id="SSF50978">
    <property type="entry name" value="WD40 repeat-like"/>
    <property type="match status" value="1"/>
</dbReference>
<dbReference type="EMBL" id="JAACJJ010000042">
    <property type="protein sequence ID" value="KAF5316064.1"/>
    <property type="molecule type" value="Genomic_DNA"/>
</dbReference>
<dbReference type="Pfam" id="PF03399">
    <property type="entry name" value="SAC3_GANP"/>
    <property type="match status" value="1"/>
</dbReference>
<evidence type="ECO:0000256" key="3">
    <source>
        <dbReference type="ARBA" id="ARBA00022574"/>
    </source>
</evidence>
<keyword evidence="8" id="KW-1185">Reference proteome</keyword>
<keyword evidence="4" id="KW-0677">Repeat</keyword>
<dbReference type="OrthoDB" id="366230at2759"/>
<dbReference type="Gene3D" id="1.25.40.990">
    <property type="match status" value="1"/>
</dbReference>
<comment type="subcellular location">
    <subcellularLocation>
        <location evidence="1">Cytoplasm</location>
    </subcellularLocation>
</comment>
<dbReference type="GO" id="GO:0010970">
    <property type="term" value="P:transport along microtubule"/>
    <property type="evidence" value="ECO:0007669"/>
    <property type="project" value="TreeGrafter"/>
</dbReference>
<dbReference type="InterPro" id="IPR001680">
    <property type="entry name" value="WD40_rpt"/>
</dbReference>
<evidence type="ECO:0000313" key="8">
    <source>
        <dbReference type="Proteomes" id="UP000567179"/>
    </source>
</evidence>
<feature type="compositionally biased region" description="Basic and acidic residues" evidence="5">
    <location>
        <begin position="1"/>
        <end position="35"/>
    </location>
</feature>
<evidence type="ECO:0000256" key="5">
    <source>
        <dbReference type="SAM" id="MobiDB-lite"/>
    </source>
</evidence>
<dbReference type="FunFam" id="2.130.10.10:FF:001070">
    <property type="entry name" value="Dynein intermediate chain, cytosolic"/>
    <property type="match status" value="1"/>
</dbReference>
<dbReference type="PROSITE" id="PS50250">
    <property type="entry name" value="PCI"/>
    <property type="match status" value="1"/>
</dbReference>
<feature type="region of interest" description="Disordered" evidence="5">
    <location>
        <begin position="662"/>
        <end position="700"/>
    </location>
</feature>
<keyword evidence="2" id="KW-0963">Cytoplasm</keyword>
<dbReference type="InterPro" id="IPR000717">
    <property type="entry name" value="PCI_dom"/>
</dbReference>
<feature type="compositionally biased region" description="Low complexity" evidence="5">
    <location>
        <begin position="680"/>
        <end position="690"/>
    </location>
</feature>
<evidence type="ECO:0000313" key="7">
    <source>
        <dbReference type="EMBL" id="KAF5316064.1"/>
    </source>
</evidence>
<accession>A0A8H5EXI8</accession>
<evidence type="ECO:0000259" key="6">
    <source>
        <dbReference type="PROSITE" id="PS50250"/>
    </source>
</evidence>
<protein>
    <recommendedName>
        <fullName evidence="6">PCI domain-containing protein</fullName>
    </recommendedName>
</protein>
<dbReference type="GO" id="GO:0045504">
    <property type="term" value="F:dynein heavy chain binding"/>
    <property type="evidence" value="ECO:0007669"/>
    <property type="project" value="TreeGrafter"/>
</dbReference>
<dbReference type="InterPro" id="IPR036322">
    <property type="entry name" value="WD40_repeat_dom_sf"/>
</dbReference>
<dbReference type="AlphaFoldDB" id="A0A8H5EXI8"/>
<dbReference type="PANTHER" id="PTHR12442:SF22">
    <property type="entry name" value="CYTOPLASMIC DYNEIN 1 INTERMEDIATE CHAIN-RELATED"/>
    <property type="match status" value="1"/>
</dbReference>
<sequence>MDKRRQEIEAKRAKLAELRKARADRQRADTERKTSDQGAGPSVSVRRDVDDLVQALVGRGDSSAANRSGVDSGDLTPSSSVPGTPAFGHTTNLGGLGISGVRASSRQSDAQELLSVGSTAVGSSNAATDHVMDRVIAPRTFTDLIDIEQELFELPRKERVLYNKEIQTAFVETGPSPDYEAELRQRITREREVEEAERQTQEDALDAESIKLDHEIEQEIRELTEDERASILAAPEFLEFVENSSKILQRALNDGYDYIRDYTINTESGGDESEGKRVKRVCEFYDERYGKNRSITDIDWSPKYPELSVASYNKNGAINEPPGIVMVWNLHLLERPEFVFHSPSDVLSVTFSPFHSNLIFGGTYSGQILLWDTRSKHLPVLKTPLSAAGHTHPVYAMQMVGTQNAHNLITSSTDGTVCSWLVDMLAQPQETLELVCTGHNKTGEVAITTLDFPANETTTFWVGTEEGNVYQANRYDRAGAKAGLNQHDVYRGHAGPITGLHFHPLVGPIDFSDLFLTSSVDWTAKLWRAKSLAKPSTAANTITPLYSFEEAGDYVYDAKWHPAHPAIFGTVDGSGKFDLWNLNVDTEVPVVSTAVGTGHAINKLQWDRKDGRRAALGGADATSKKAKKAANKAATSGYTDFNDQAALKRRAERFQREHELEKTKHLRTGNQTSFKPQPVSRSLVSSKSGSMFGTTDEPEGDPNVIDWDRYTIVGTSQELFKDYLRLTSEPKPETIRPYAVLQKTLVALKQRWKEKASYSWICNQFKSLRQDLTVQRIKNEFTVQVYEIHARIALESNDMVEYNQCQSTLKALYELGIPGRVEEFTAYRILMLLHGRNRSELNIYVGQLTPRQKEDPAVKHALEVQRAQATGNYHKLCDLYIKAPYMGAYIMDHFIDRERMKALMVITKAYKTIGIAFLQQTLSFDSIDEIKTFLAEHQITTFINPNNADSELVLDCKPAIPTIAQSFENKYRKVKISGAI</sequence>
<proteinExistence type="predicted"/>
<dbReference type="Proteomes" id="UP000567179">
    <property type="component" value="Unassembled WGS sequence"/>
</dbReference>
<dbReference type="PANTHER" id="PTHR12442">
    <property type="entry name" value="DYNEIN INTERMEDIATE CHAIN"/>
    <property type="match status" value="1"/>
</dbReference>
<keyword evidence="3" id="KW-0853">WD repeat</keyword>
<dbReference type="Pfam" id="PF00400">
    <property type="entry name" value="WD40"/>
    <property type="match status" value="1"/>
</dbReference>
<evidence type="ECO:0000256" key="4">
    <source>
        <dbReference type="ARBA" id="ARBA00022737"/>
    </source>
</evidence>
<dbReference type="InterPro" id="IPR050687">
    <property type="entry name" value="Dynein_IC"/>
</dbReference>
<organism evidence="7 8">
    <name type="scientific">Psilocybe cf. subviscida</name>
    <dbReference type="NCBI Taxonomy" id="2480587"/>
    <lineage>
        <taxon>Eukaryota</taxon>
        <taxon>Fungi</taxon>
        <taxon>Dikarya</taxon>
        <taxon>Basidiomycota</taxon>
        <taxon>Agaricomycotina</taxon>
        <taxon>Agaricomycetes</taxon>
        <taxon>Agaricomycetidae</taxon>
        <taxon>Agaricales</taxon>
        <taxon>Agaricineae</taxon>
        <taxon>Strophariaceae</taxon>
        <taxon>Psilocybe</taxon>
    </lineage>
</organism>